<sequence length="511" mass="58504">MWIVYLTVAIGFLFAIVTRERSRRATNGLPEGPRGYPLLGCYTFLKTYPERTLHRWAQKYGSLYSFMVGNQRFVVASDLDIAKDLFLSKRSICSDRKETFVKSQTILKGRGITSTSYGAIWRRHRKIAVISLERQDVNQHIGVLDSQTTKMIRALYKASADGEHVNPEAHINRCSLDCMRAITFGSLGIPATDSQVLDLSRKFMTMTGPMTNLVDFLPSWLQRNVPWETKRRGKELHATLVDIYGRQVKRIQHDIENDVHVENCLVKTMITRRERDQLDDLDMTMLASAFMLDGRNNTSHPRVRQRDHEELDRVVGRSRPPNLGDEASLPYCRAIVKELERCHNPFWLGVPHAVSQDLVYNDKRIPAGSALILNTWTMHHDPARWSNPLEFNVIHPCSRKNIMPDRYLNDGLSSIESARLANPRMRDHWTFGVGRRICPGILVAQREIWLAVAKMLWAFDMAEVPGEPIDLSKYNDVSGRSPIPFKILLRPRFKKVDEVVAKAEATADWAA</sequence>
<reference evidence="8 9" key="1">
    <citation type="journal article" date="2012" name="PLoS Pathog.">
        <title>Diverse lifestyles and strategies of plant pathogenesis encoded in the genomes of eighteen Dothideomycetes fungi.</title>
        <authorList>
            <person name="Ohm R.A."/>
            <person name="Feau N."/>
            <person name="Henrissat B."/>
            <person name="Schoch C.L."/>
            <person name="Horwitz B.A."/>
            <person name="Barry K.W."/>
            <person name="Condon B.J."/>
            <person name="Copeland A.C."/>
            <person name="Dhillon B."/>
            <person name="Glaser F."/>
            <person name="Hesse C.N."/>
            <person name="Kosti I."/>
            <person name="LaButti K."/>
            <person name="Lindquist E.A."/>
            <person name="Lucas S."/>
            <person name="Salamov A.A."/>
            <person name="Bradshaw R.E."/>
            <person name="Ciuffetti L."/>
            <person name="Hamelin R.C."/>
            <person name="Kema G.H.J."/>
            <person name="Lawrence C."/>
            <person name="Scott J.A."/>
            <person name="Spatafora J.W."/>
            <person name="Turgeon B.G."/>
            <person name="de Wit P.J.G.M."/>
            <person name="Zhong S."/>
            <person name="Goodwin S.B."/>
            <person name="Grigoriev I.V."/>
        </authorList>
    </citation>
    <scope>NUCLEOTIDE SEQUENCE [LARGE SCALE GENOMIC DNA]</scope>
    <source>
        <strain evidence="9">ND90Pr / ATCC 201652</strain>
    </source>
</reference>
<dbReference type="eggNOG" id="KOG0156">
    <property type="taxonomic scope" value="Eukaryota"/>
</dbReference>
<dbReference type="AlphaFoldDB" id="M2T0M8"/>
<dbReference type="PANTHER" id="PTHR46300:SF5">
    <property type="entry name" value="CYTOCHROME P450"/>
    <property type="match status" value="1"/>
</dbReference>
<keyword evidence="4 5" id="KW-0408">Iron</keyword>
<dbReference type="GO" id="GO:0020037">
    <property type="term" value="F:heme binding"/>
    <property type="evidence" value="ECO:0007669"/>
    <property type="project" value="InterPro"/>
</dbReference>
<evidence type="ECO:0000256" key="6">
    <source>
        <dbReference type="RuleBase" id="RU000461"/>
    </source>
</evidence>
<dbReference type="InterPro" id="IPR001128">
    <property type="entry name" value="Cyt_P450"/>
</dbReference>
<dbReference type="KEGG" id="bsc:COCSADRAFT_27267"/>
<evidence type="ECO:0000256" key="3">
    <source>
        <dbReference type="ARBA" id="ARBA00023002"/>
    </source>
</evidence>
<evidence type="ECO:0000256" key="7">
    <source>
        <dbReference type="SAM" id="SignalP"/>
    </source>
</evidence>
<keyword evidence="6" id="KW-0503">Monooxygenase</keyword>
<dbReference type="GO" id="GO:0004497">
    <property type="term" value="F:monooxygenase activity"/>
    <property type="evidence" value="ECO:0007669"/>
    <property type="project" value="UniProtKB-KW"/>
</dbReference>
<dbReference type="OMA" id="ICGITMS"/>
<dbReference type="InterPro" id="IPR036396">
    <property type="entry name" value="Cyt_P450_sf"/>
</dbReference>
<evidence type="ECO:0000256" key="4">
    <source>
        <dbReference type="ARBA" id="ARBA00023004"/>
    </source>
</evidence>
<evidence type="ECO:0000256" key="5">
    <source>
        <dbReference type="PIRSR" id="PIRSR602401-1"/>
    </source>
</evidence>
<feature type="binding site" description="axial binding residue" evidence="5">
    <location>
        <position position="438"/>
    </location>
    <ligand>
        <name>heme</name>
        <dbReference type="ChEBI" id="CHEBI:30413"/>
    </ligand>
    <ligandPart>
        <name>Fe</name>
        <dbReference type="ChEBI" id="CHEBI:18248"/>
    </ligandPart>
</feature>
<gene>
    <name evidence="8" type="ORF">COCSADRAFT_27267</name>
</gene>
<feature type="chain" id="PRO_5013039748" description="Cytochrome P450" evidence="7">
    <location>
        <begin position="16"/>
        <end position="511"/>
    </location>
</feature>
<dbReference type="PRINTS" id="PR00463">
    <property type="entry name" value="EP450I"/>
</dbReference>
<comment type="similarity">
    <text evidence="1 6">Belongs to the cytochrome P450 family.</text>
</comment>
<dbReference type="SUPFAM" id="SSF48264">
    <property type="entry name" value="Cytochrome P450"/>
    <property type="match status" value="1"/>
</dbReference>
<organism evidence="8 9">
    <name type="scientific">Cochliobolus sativus (strain ND90Pr / ATCC 201652)</name>
    <name type="common">Common root rot and spot blotch fungus</name>
    <name type="synonym">Bipolaris sorokiniana</name>
    <dbReference type="NCBI Taxonomy" id="665912"/>
    <lineage>
        <taxon>Eukaryota</taxon>
        <taxon>Fungi</taxon>
        <taxon>Dikarya</taxon>
        <taxon>Ascomycota</taxon>
        <taxon>Pezizomycotina</taxon>
        <taxon>Dothideomycetes</taxon>
        <taxon>Pleosporomycetidae</taxon>
        <taxon>Pleosporales</taxon>
        <taxon>Pleosporineae</taxon>
        <taxon>Pleosporaceae</taxon>
        <taxon>Bipolaris</taxon>
    </lineage>
</organism>
<dbReference type="InterPro" id="IPR017972">
    <property type="entry name" value="Cyt_P450_CS"/>
</dbReference>
<dbReference type="GO" id="GO:0005506">
    <property type="term" value="F:iron ion binding"/>
    <property type="evidence" value="ECO:0007669"/>
    <property type="project" value="InterPro"/>
</dbReference>
<dbReference type="RefSeq" id="XP_007700933.1">
    <property type="nucleotide sequence ID" value="XM_007702743.1"/>
</dbReference>
<accession>M2T0M8</accession>
<keyword evidence="2 5" id="KW-0479">Metal-binding</keyword>
<keyword evidence="3 6" id="KW-0560">Oxidoreductase</keyword>
<evidence type="ECO:0000256" key="1">
    <source>
        <dbReference type="ARBA" id="ARBA00010617"/>
    </source>
</evidence>
<dbReference type="PROSITE" id="PS00086">
    <property type="entry name" value="CYTOCHROME_P450"/>
    <property type="match status" value="1"/>
</dbReference>
<protein>
    <recommendedName>
        <fullName evidence="10">Cytochrome P450</fullName>
    </recommendedName>
</protein>
<evidence type="ECO:0000313" key="8">
    <source>
        <dbReference type="EMBL" id="EMD62766.1"/>
    </source>
</evidence>
<comment type="cofactor">
    <cofactor evidence="5">
        <name>heme</name>
        <dbReference type="ChEBI" id="CHEBI:30413"/>
    </cofactor>
</comment>
<keyword evidence="7" id="KW-0732">Signal</keyword>
<dbReference type="Proteomes" id="UP000016934">
    <property type="component" value="Unassembled WGS sequence"/>
</dbReference>
<dbReference type="GeneID" id="19135646"/>
<dbReference type="PANTHER" id="PTHR46300">
    <property type="entry name" value="P450, PUTATIVE (EUROFUNG)-RELATED-RELATED"/>
    <property type="match status" value="1"/>
</dbReference>
<evidence type="ECO:0008006" key="10">
    <source>
        <dbReference type="Google" id="ProtNLM"/>
    </source>
</evidence>
<dbReference type="OrthoDB" id="3666449at2759"/>
<dbReference type="Gene3D" id="1.10.630.10">
    <property type="entry name" value="Cytochrome P450"/>
    <property type="match status" value="1"/>
</dbReference>
<keyword evidence="5 6" id="KW-0349">Heme</keyword>
<dbReference type="GO" id="GO:0016705">
    <property type="term" value="F:oxidoreductase activity, acting on paired donors, with incorporation or reduction of molecular oxygen"/>
    <property type="evidence" value="ECO:0007669"/>
    <property type="project" value="InterPro"/>
</dbReference>
<dbReference type="Pfam" id="PF00067">
    <property type="entry name" value="p450"/>
    <property type="match status" value="1"/>
</dbReference>
<dbReference type="PRINTS" id="PR00385">
    <property type="entry name" value="P450"/>
</dbReference>
<dbReference type="InterPro" id="IPR050364">
    <property type="entry name" value="Cytochrome_P450_fung"/>
</dbReference>
<evidence type="ECO:0000313" key="9">
    <source>
        <dbReference type="Proteomes" id="UP000016934"/>
    </source>
</evidence>
<proteinExistence type="inferred from homology"/>
<dbReference type="InterPro" id="IPR002401">
    <property type="entry name" value="Cyt_P450_E_grp-I"/>
</dbReference>
<evidence type="ECO:0000256" key="2">
    <source>
        <dbReference type="ARBA" id="ARBA00022723"/>
    </source>
</evidence>
<dbReference type="HOGENOM" id="CLU_001570_2_1_1"/>
<dbReference type="EMBL" id="KB445645">
    <property type="protein sequence ID" value="EMD62766.1"/>
    <property type="molecule type" value="Genomic_DNA"/>
</dbReference>
<reference evidence="9" key="2">
    <citation type="journal article" date="2013" name="PLoS Genet.">
        <title>Comparative genome structure, secondary metabolite, and effector coding capacity across Cochliobolus pathogens.</title>
        <authorList>
            <person name="Condon B.J."/>
            <person name="Leng Y."/>
            <person name="Wu D."/>
            <person name="Bushley K.E."/>
            <person name="Ohm R.A."/>
            <person name="Otillar R."/>
            <person name="Martin J."/>
            <person name="Schackwitz W."/>
            <person name="Grimwood J."/>
            <person name="MohdZainudin N."/>
            <person name="Xue C."/>
            <person name="Wang R."/>
            <person name="Manning V.A."/>
            <person name="Dhillon B."/>
            <person name="Tu Z.J."/>
            <person name="Steffenson B.J."/>
            <person name="Salamov A."/>
            <person name="Sun H."/>
            <person name="Lowry S."/>
            <person name="LaButti K."/>
            <person name="Han J."/>
            <person name="Copeland A."/>
            <person name="Lindquist E."/>
            <person name="Barry K."/>
            <person name="Schmutz J."/>
            <person name="Baker S.E."/>
            <person name="Ciuffetti L.M."/>
            <person name="Grigoriev I.V."/>
            <person name="Zhong S."/>
            <person name="Turgeon B.G."/>
        </authorList>
    </citation>
    <scope>NUCLEOTIDE SEQUENCE [LARGE SCALE GENOMIC DNA]</scope>
    <source>
        <strain evidence="9">ND90Pr / ATCC 201652</strain>
    </source>
</reference>
<feature type="signal peptide" evidence="7">
    <location>
        <begin position="1"/>
        <end position="15"/>
    </location>
</feature>
<keyword evidence="9" id="KW-1185">Reference proteome</keyword>
<name>M2T0M8_COCSN</name>